<sequence length="381" mass="42870">MLCLDWSIDADEIRQHVPMPDARSVKAAHVQAAIVADAIMSARREPLRRISYSRRKGWWTESSRYRGREFTYDTVVPAVDALLHAGILVDHDLQPAGRATGIQSSYRPAAWLAGTSTSSLRRKPGELIRLKDSAGSLVSYCDTERTHRERKLVEKVNRLIADTEISLNAPNAHFDGDVIRFGEHSVYPDMLSLYRVFNGGWTLGGRFYGGWWQSVKSKDRQHFVLDGQRTTEVDYEQLHPRLLYALAGQHLDGDAYTLPGWDRKVCKIAFNVLLNASGYHEAHGALLPYLDGCEISARDLIHDMKTRHPKVARYFHSGIGLRLQNVDSDMCRFVLADMSVKKGIVVLPVHDSFIVPEAAKDELVVTMKTAFERATANIGDK</sequence>
<protein>
    <recommendedName>
        <fullName evidence="3">DNA-directed DNA polymerase family A palm domain-containing protein</fullName>
    </recommendedName>
</protein>
<keyword evidence="2" id="KW-1185">Reference proteome</keyword>
<evidence type="ECO:0000313" key="2">
    <source>
        <dbReference type="Proteomes" id="UP001224781"/>
    </source>
</evidence>
<accession>A0ABU0UGX4</accession>
<organism evidence="1 2">
    <name type="scientific">Agrobacterium larrymoorei</name>
    <dbReference type="NCBI Taxonomy" id="160699"/>
    <lineage>
        <taxon>Bacteria</taxon>
        <taxon>Pseudomonadati</taxon>
        <taxon>Pseudomonadota</taxon>
        <taxon>Alphaproteobacteria</taxon>
        <taxon>Hyphomicrobiales</taxon>
        <taxon>Rhizobiaceae</taxon>
        <taxon>Rhizobium/Agrobacterium group</taxon>
        <taxon>Agrobacterium</taxon>
    </lineage>
</organism>
<comment type="caution">
    <text evidence="1">The sequence shown here is derived from an EMBL/GenBank/DDBJ whole genome shotgun (WGS) entry which is preliminary data.</text>
</comment>
<proteinExistence type="predicted"/>
<gene>
    <name evidence="1" type="ORF">QE408_001312</name>
</gene>
<evidence type="ECO:0000313" key="1">
    <source>
        <dbReference type="EMBL" id="MDQ1184190.1"/>
    </source>
</evidence>
<dbReference type="Proteomes" id="UP001224781">
    <property type="component" value="Unassembled WGS sequence"/>
</dbReference>
<dbReference type="EMBL" id="JAUTBL010000001">
    <property type="protein sequence ID" value="MDQ1184190.1"/>
    <property type="molecule type" value="Genomic_DNA"/>
</dbReference>
<name>A0ABU0UGX4_9HYPH</name>
<evidence type="ECO:0008006" key="3">
    <source>
        <dbReference type="Google" id="ProtNLM"/>
    </source>
</evidence>
<reference evidence="1 2" key="1">
    <citation type="submission" date="2023-07" db="EMBL/GenBank/DDBJ databases">
        <title>Functional and genomic diversity of the sorghum phyllosphere microbiome.</title>
        <authorList>
            <person name="Shade A."/>
        </authorList>
    </citation>
    <scope>NUCLEOTIDE SEQUENCE [LARGE SCALE GENOMIC DNA]</scope>
    <source>
        <strain evidence="1 2">SORGH_AS_1126</strain>
    </source>
</reference>